<dbReference type="Proteomes" id="UP001371224">
    <property type="component" value="Unassembled WGS sequence"/>
</dbReference>
<evidence type="ECO:0000256" key="4">
    <source>
        <dbReference type="ARBA" id="ARBA00022692"/>
    </source>
</evidence>
<comment type="subcellular location">
    <subcellularLocation>
        <location evidence="1">Cell membrane</location>
        <topology evidence="1">Multi-pass membrane protein</topology>
    </subcellularLocation>
</comment>
<accession>A0ABU8LG88</accession>
<keyword evidence="3" id="KW-1003">Cell membrane</keyword>
<proteinExistence type="inferred from homology"/>
<name>A0ABU8LG88_9MICO</name>
<organism evidence="8 9">
    <name type="scientific">Microbacterium bandirmense</name>
    <dbReference type="NCBI Taxonomy" id="3122050"/>
    <lineage>
        <taxon>Bacteria</taxon>
        <taxon>Bacillati</taxon>
        <taxon>Actinomycetota</taxon>
        <taxon>Actinomycetes</taxon>
        <taxon>Micrococcales</taxon>
        <taxon>Microbacteriaceae</taxon>
        <taxon>Microbacterium</taxon>
    </lineage>
</organism>
<comment type="similarity">
    <text evidence="2">Belongs to the CPA3 antiporters (TC 2.A.63) subunit E family.</text>
</comment>
<evidence type="ECO:0000256" key="5">
    <source>
        <dbReference type="ARBA" id="ARBA00022989"/>
    </source>
</evidence>
<dbReference type="Pfam" id="PF01899">
    <property type="entry name" value="MNHE"/>
    <property type="match status" value="1"/>
</dbReference>
<dbReference type="RefSeq" id="WP_337333224.1">
    <property type="nucleotide sequence ID" value="NZ_JBBDGM010000015.1"/>
</dbReference>
<keyword evidence="5 7" id="KW-1133">Transmembrane helix</keyword>
<protein>
    <submittedName>
        <fullName evidence="8">Na+/H+ antiporter subunit E</fullName>
    </submittedName>
</protein>
<keyword evidence="6 7" id="KW-0472">Membrane</keyword>
<reference evidence="8 9" key="1">
    <citation type="submission" date="2024-02" db="EMBL/GenBank/DDBJ databases">
        <authorList>
            <person name="Saticioglu I.B."/>
        </authorList>
    </citation>
    <scope>NUCLEOTIDE SEQUENCE [LARGE SCALE GENOMIC DNA]</scope>
    <source>
        <strain evidence="8 9">Mu-80</strain>
    </source>
</reference>
<sequence length="201" mass="22304">MSPESRRGIARDLLLQLPFLLWLVVLWMLLWHQFTPLAALTGLIVAIFVTRVFRLPTVELVGRINLWYTLVFIVLFLGAVVVGAVSVAIQVFDFRRQPGAAVIAIPLRYADDIVTTHVAITASLIPGSLVVESDRDRRILYLHVIGVHDRADVDAFREGVLRWERRIVRAVGSPSQYRALKADMKAGSLSRAKGPGAGGTR</sequence>
<evidence type="ECO:0000313" key="9">
    <source>
        <dbReference type="Proteomes" id="UP001371224"/>
    </source>
</evidence>
<keyword evidence="9" id="KW-1185">Reference proteome</keyword>
<keyword evidence="4 7" id="KW-0812">Transmembrane</keyword>
<evidence type="ECO:0000313" key="8">
    <source>
        <dbReference type="EMBL" id="MEJ1089576.1"/>
    </source>
</evidence>
<evidence type="ECO:0000256" key="2">
    <source>
        <dbReference type="ARBA" id="ARBA00006228"/>
    </source>
</evidence>
<evidence type="ECO:0000256" key="1">
    <source>
        <dbReference type="ARBA" id="ARBA00004651"/>
    </source>
</evidence>
<dbReference type="EMBL" id="JBBDGM010000015">
    <property type="protein sequence ID" value="MEJ1089576.1"/>
    <property type="molecule type" value="Genomic_DNA"/>
</dbReference>
<feature type="transmembrane region" description="Helical" evidence="7">
    <location>
        <begin position="12"/>
        <end position="31"/>
    </location>
</feature>
<dbReference type="PANTHER" id="PTHR34584:SF1">
    <property type="entry name" value="NA(+)_H(+) ANTIPORTER SUBUNIT E1"/>
    <property type="match status" value="1"/>
</dbReference>
<dbReference type="NCBIfam" id="NF006521">
    <property type="entry name" value="PRK08965.1-5"/>
    <property type="match status" value="1"/>
</dbReference>
<evidence type="ECO:0000256" key="6">
    <source>
        <dbReference type="ARBA" id="ARBA00023136"/>
    </source>
</evidence>
<feature type="transmembrane region" description="Helical" evidence="7">
    <location>
        <begin position="37"/>
        <end position="54"/>
    </location>
</feature>
<feature type="transmembrane region" description="Helical" evidence="7">
    <location>
        <begin position="66"/>
        <end position="89"/>
    </location>
</feature>
<comment type="caution">
    <text evidence="8">The sequence shown here is derived from an EMBL/GenBank/DDBJ whole genome shotgun (WGS) entry which is preliminary data.</text>
</comment>
<dbReference type="InterPro" id="IPR002758">
    <property type="entry name" value="Cation_antiport_E"/>
</dbReference>
<gene>
    <name evidence="8" type="ORF">WDU99_14760</name>
</gene>
<evidence type="ECO:0000256" key="7">
    <source>
        <dbReference type="SAM" id="Phobius"/>
    </source>
</evidence>
<evidence type="ECO:0000256" key="3">
    <source>
        <dbReference type="ARBA" id="ARBA00022475"/>
    </source>
</evidence>
<dbReference type="PANTHER" id="PTHR34584">
    <property type="entry name" value="NA(+)/H(+) ANTIPORTER SUBUNIT E1"/>
    <property type="match status" value="1"/>
</dbReference>